<protein>
    <recommendedName>
        <fullName evidence="9">Lipopolysaccharide biosynthesis protein</fullName>
    </recommendedName>
</protein>
<sequence>MKMLIPSHCKQLVHNMSWMMAAEILSRLSRLVTIVVLAAWLSLPEYGIAMLALACHELTRLLLRSGSGAVVIQCEESQLSVIAPTAGIIQWGICLSACLLQWFSAPYIAAFYDSKDLSMVLQWMAVSYLFYPIVALNVFMLNRSNRLRYFGLRSGLCVSIENLSCAIAAVAGYGAFSVAIGKIIGAVAWVLLFYFAPVQKFSLGYHHKAFIKIATLSGTIFISEGLRALRGQLDILIAGRLLTPDLLGIYSFARSAGIGLGKSLSGAFISGLYPYLCEKNRSSEIGSSLSRVYLFTIGISAVFLLQSLGAFIYIPLLFSEKWAPYSNFVSLLCLSAIPALFVDVSCCIWRAQNRAENEVVISTICLFISVITFVVVRPSSPIEFIHATLISSMCWLITLSAHIPKMFSMKIFPLKLYRSQFSKNSF</sequence>
<keyword evidence="5 6" id="KW-0472">Membrane</keyword>
<evidence type="ECO:0000256" key="3">
    <source>
        <dbReference type="ARBA" id="ARBA00022692"/>
    </source>
</evidence>
<evidence type="ECO:0000256" key="4">
    <source>
        <dbReference type="ARBA" id="ARBA00022989"/>
    </source>
</evidence>
<reference evidence="7 8" key="1">
    <citation type="journal article" date="2014" name="Int. J. Syst. Evol. Microbiol.">
        <title>Complete genome sequence of Corynebacterium casei LMG S-19264T (=DSM 44701T), isolated from a smear-ripened cheese.</title>
        <authorList>
            <consortium name="US DOE Joint Genome Institute (JGI-PGF)"/>
            <person name="Walter F."/>
            <person name="Albersmeier A."/>
            <person name="Kalinowski J."/>
            <person name="Ruckert C."/>
        </authorList>
    </citation>
    <scope>NUCLEOTIDE SEQUENCE [LARGE SCALE GENOMIC DNA]</scope>
    <source>
        <strain evidence="7 8">NBRC 110095</strain>
    </source>
</reference>
<dbReference type="InterPro" id="IPR050833">
    <property type="entry name" value="Poly_Biosynth_Transport"/>
</dbReference>
<feature type="transmembrane region" description="Helical" evidence="6">
    <location>
        <begin position="120"/>
        <end position="140"/>
    </location>
</feature>
<name>A0AA37WKM2_9GAMM</name>
<dbReference type="RefSeq" id="WP_284284751.1">
    <property type="nucleotide sequence ID" value="NZ_BSPD01000001.1"/>
</dbReference>
<evidence type="ECO:0000256" key="5">
    <source>
        <dbReference type="ARBA" id="ARBA00023136"/>
    </source>
</evidence>
<dbReference type="PANTHER" id="PTHR30250">
    <property type="entry name" value="PST FAMILY PREDICTED COLANIC ACID TRANSPORTER"/>
    <property type="match status" value="1"/>
</dbReference>
<evidence type="ECO:0000256" key="2">
    <source>
        <dbReference type="ARBA" id="ARBA00022475"/>
    </source>
</evidence>
<evidence type="ECO:0000256" key="6">
    <source>
        <dbReference type="SAM" id="Phobius"/>
    </source>
</evidence>
<feature type="transmembrane region" description="Helical" evidence="6">
    <location>
        <begin position="384"/>
        <end position="403"/>
    </location>
</feature>
<dbReference type="GO" id="GO:0005886">
    <property type="term" value="C:plasma membrane"/>
    <property type="evidence" value="ECO:0007669"/>
    <property type="project" value="UniProtKB-SubCell"/>
</dbReference>
<feature type="transmembrane region" description="Helical" evidence="6">
    <location>
        <begin position="328"/>
        <end position="347"/>
    </location>
</feature>
<feature type="transmembrane region" description="Helical" evidence="6">
    <location>
        <begin position="179"/>
        <end position="197"/>
    </location>
</feature>
<dbReference type="PANTHER" id="PTHR30250:SF26">
    <property type="entry name" value="PSMA PROTEIN"/>
    <property type="match status" value="1"/>
</dbReference>
<evidence type="ECO:0000313" key="8">
    <source>
        <dbReference type="Proteomes" id="UP001156870"/>
    </source>
</evidence>
<evidence type="ECO:0000313" key="7">
    <source>
        <dbReference type="EMBL" id="GLS24335.1"/>
    </source>
</evidence>
<feature type="transmembrane region" description="Helical" evidence="6">
    <location>
        <begin position="292"/>
        <end position="316"/>
    </location>
</feature>
<keyword evidence="8" id="KW-1185">Reference proteome</keyword>
<keyword evidence="2" id="KW-1003">Cell membrane</keyword>
<dbReference type="AlphaFoldDB" id="A0AA37WKM2"/>
<comment type="subcellular location">
    <subcellularLocation>
        <location evidence="1">Cell membrane</location>
        <topology evidence="1">Multi-pass membrane protein</topology>
    </subcellularLocation>
</comment>
<dbReference type="EMBL" id="BSPD01000001">
    <property type="protein sequence ID" value="GLS24335.1"/>
    <property type="molecule type" value="Genomic_DNA"/>
</dbReference>
<accession>A0AA37WKM2</accession>
<keyword evidence="4 6" id="KW-1133">Transmembrane helix</keyword>
<proteinExistence type="predicted"/>
<gene>
    <name evidence="7" type="ORF">GCM10007877_00460</name>
</gene>
<organism evidence="7 8">
    <name type="scientific">Marinibactrum halimedae</name>
    <dbReference type="NCBI Taxonomy" id="1444977"/>
    <lineage>
        <taxon>Bacteria</taxon>
        <taxon>Pseudomonadati</taxon>
        <taxon>Pseudomonadota</taxon>
        <taxon>Gammaproteobacteria</taxon>
        <taxon>Cellvibrionales</taxon>
        <taxon>Cellvibrionaceae</taxon>
        <taxon>Marinibactrum</taxon>
    </lineage>
</organism>
<dbReference type="Pfam" id="PF13440">
    <property type="entry name" value="Polysacc_synt_3"/>
    <property type="match status" value="1"/>
</dbReference>
<evidence type="ECO:0008006" key="9">
    <source>
        <dbReference type="Google" id="ProtNLM"/>
    </source>
</evidence>
<evidence type="ECO:0000256" key="1">
    <source>
        <dbReference type="ARBA" id="ARBA00004651"/>
    </source>
</evidence>
<feature type="transmembrane region" description="Helical" evidence="6">
    <location>
        <begin position="152"/>
        <end position="173"/>
    </location>
</feature>
<keyword evidence="3 6" id="KW-0812">Transmembrane</keyword>
<dbReference type="Proteomes" id="UP001156870">
    <property type="component" value="Unassembled WGS sequence"/>
</dbReference>
<comment type="caution">
    <text evidence="7">The sequence shown here is derived from an EMBL/GenBank/DDBJ whole genome shotgun (WGS) entry which is preliminary data.</text>
</comment>
<feature type="transmembrane region" description="Helical" evidence="6">
    <location>
        <begin position="359"/>
        <end position="378"/>
    </location>
</feature>